<dbReference type="PANTHER" id="PTHR22710:SF2">
    <property type="entry name" value="X-RAY RADIATION RESISTANCE-ASSOCIATED PROTEIN 1"/>
    <property type="match status" value="1"/>
</dbReference>
<dbReference type="Gene3D" id="3.80.10.10">
    <property type="entry name" value="Ribonuclease Inhibitor"/>
    <property type="match status" value="2"/>
</dbReference>
<keyword evidence="3" id="KW-0433">Leucine-rich repeat</keyword>
<dbReference type="InParanoid" id="A9VBR9"/>
<dbReference type="GO" id="GO:0005737">
    <property type="term" value="C:cytoplasm"/>
    <property type="evidence" value="ECO:0007669"/>
    <property type="project" value="UniProtKB-SubCell"/>
</dbReference>
<evidence type="ECO:0000256" key="4">
    <source>
        <dbReference type="ARBA" id="ARBA00022737"/>
    </source>
</evidence>
<dbReference type="InterPro" id="IPR003591">
    <property type="entry name" value="Leu-rich_rpt_typical-subtyp"/>
</dbReference>
<keyword evidence="2" id="KW-0963">Cytoplasm</keyword>
<dbReference type="eggNOG" id="KOG0619">
    <property type="taxonomic scope" value="Eukaryota"/>
</dbReference>
<feature type="compositionally biased region" description="Low complexity" evidence="5">
    <location>
        <begin position="526"/>
        <end position="542"/>
    </location>
</feature>
<feature type="region of interest" description="Disordered" evidence="5">
    <location>
        <begin position="72"/>
        <end position="113"/>
    </location>
</feature>
<dbReference type="Proteomes" id="UP000001357">
    <property type="component" value="Unassembled WGS sequence"/>
</dbReference>
<dbReference type="InterPro" id="IPR001611">
    <property type="entry name" value="Leu-rich_rpt"/>
</dbReference>
<evidence type="ECO:0000256" key="1">
    <source>
        <dbReference type="ARBA" id="ARBA00004496"/>
    </source>
</evidence>
<name>A9VBR9_MONBE</name>
<evidence type="ECO:0000313" key="6">
    <source>
        <dbReference type="EMBL" id="EDQ84981.1"/>
    </source>
</evidence>
<protein>
    <submittedName>
        <fullName evidence="6">Uncharacterized protein</fullName>
    </submittedName>
</protein>
<dbReference type="EMBL" id="CH991578">
    <property type="protein sequence ID" value="EDQ84981.1"/>
    <property type="molecule type" value="Genomic_DNA"/>
</dbReference>
<gene>
    <name evidence="6" type="ORF">MONBRDRAFT_29661</name>
</gene>
<dbReference type="RefSeq" id="XP_001750151.1">
    <property type="nucleotide sequence ID" value="XM_001750099.1"/>
</dbReference>
<sequence length="883" mass="95542">MATNALKARHRPFGDYPKPKLDDLPNDKPPPRGGGWKTAYYRHQKQSFPSWLFAHSPFPMPQRLKGLEKSLNVSQREQRRQQRDMKNKIAARQEKPDPAPNVTASTGASDGADAASGLALSPTLLLEVNQTEQAEDVAIARIEGLELSSVEFEGLEDFFNLVEIRAGHNRLKLEDFSVFPALRSLELPLNHITNLRASGVAQLRWVTRLDLSHNKLSKTGLRALGTMPALRELDLTHNELRALPINLGEDNGGRLLFLQLRRLWLDDNQLHGPSVFQALAPLPNLRHVTLERNRIRFVPFLQAADGSYGQAFEALEQLGLAHNRLHEAADIIAVATWPCLQAIHVWENPLVYQKRGLPAELVEALTHRNGIEIVTEEPQPQRPAPMVDRRALRSVDASVPTLPALPPPPSAMPAEPRPLDSERLALPPIAGPAIAVQDFESGMDSVGTTFLTAMLDADEQPSFTEAPPPTTMQTASTPFGLGVNVDDLRSDAASDLVSNLVEPAQSLGAPPSLAPNPAPSPEELADPSALARARAAMHAGNRPQRLQPDAVRMPANPYCAPRPAPASKPPNSLQRRASRGPTVTHGSRNREEALRLLGLLKEKKPAPAEPDAQELLSLIGTMPAVDAAHSTAIASDPEQVVAALEVAKYRGFEQLLLSSDDEDDVEDDAAETNGAGVSEARLPANPRMAAKALEHALQHPPRLRDRAQHRLVKAALRESQQQRKVPAPTTSAVATAMAQLRLTYAQAASEDVAEEARTVPTQSSAWSTSAPASVAPLASSAGRTQVGGTAGLDDATSSVAGRSSVAQSLVPRPLSYKDHLISRLQQVDPGQAKRTASINASEMSLSAPTMSRLELRAASSRARTAELKSILQQLNSNNPKDWV</sequence>
<accession>A9VBR9</accession>
<comment type="subcellular location">
    <subcellularLocation>
        <location evidence="1">Cytoplasm</location>
    </subcellularLocation>
</comment>
<feature type="region of interest" description="Disordered" evidence="5">
    <location>
        <begin position="1"/>
        <end position="38"/>
    </location>
</feature>
<feature type="compositionally biased region" description="Basic and acidic residues" evidence="5">
    <location>
        <begin position="76"/>
        <end position="97"/>
    </location>
</feature>
<dbReference type="InterPro" id="IPR032675">
    <property type="entry name" value="LRR_dom_sf"/>
</dbReference>
<organism evidence="6 7">
    <name type="scientific">Monosiga brevicollis</name>
    <name type="common">Choanoflagellate</name>
    <dbReference type="NCBI Taxonomy" id="81824"/>
    <lineage>
        <taxon>Eukaryota</taxon>
        <taxon>Choanoflagellata</taxon>
        <taxon>Craspedida</taxon>
        <taxon>Salpingoecidae</taxon>
        <taxon>Monosiga</taxon>
    </lineage>
</organism>
<reference evidence="6 7" key="1">
    <citation type="journal article" date="2008" name="Nature">
        <title>The genome of the choanoflagellate Monosiga brevicollis and the origin of metazoans.</title>
        <authorList>
            <consortium name="JGI Sequencing"/>
            <person name="King N."/>
            <person name="Westbrook M.J."/>
            <person name="Young S.L."/>
            <person name="Kuo A."/>
            <person name="Abedin M."/>
            <person name="Chapman J."/>
            <person name="Fairclough S."/>
            <person name="Hellsten U."/>
            <person name="Isogai Y."/>
            <person name="Letunic I."/>
            <person name="Marr M."/>
            <person name="Pincus D."/>
            <person name="Putnam N."/>
            <person name="Rokas A."/>
            <person name="Wright K.J."/>
            <person name="Zuzow R."/>
            <person name="Dirks W."/>
            <person name="Good M."/>
            <person name="Goodstein D."/>
            <person name="Lemons D."/>
            <person name="Li W."/>
            <person name="Lyons J.B."/>
            <person name="Morris A."/>
            <person name="Nichols S."/>
            <person name="Richter D.J."/>
            <person name="Salamov A."/>
            <person name="Bork P."/>
            <person name="Lim W.A."/>
            <person name="Manning G."/>
            <person name="Miller W.T."/>
            <person name="McGinnis W."/>
            <person name="Shapiro H."/>
            <person name="Tjian R."/>
            <person name="Grigoriev I.V."/>
            <person name="Rokhsar D."/>
        </authorList>
    </citation>
    <scope>NUCLEOTIDE SEQUENCE [LARGE SCALE GENOMIC DNA]</scope>
    <source>
        <strain evidence="7">MX1 / ATCC 50154</strain>
    </source>
</reference>
<dbReference type="GO" id="GO:0005634">
    <property type="term" value="C:nucleus"/>
    <property type="evidence" value="ECO:0000318"/>
    <property type="project" value="GO_Central"/>
</dbReference>
<dbReference type="STRING" id="81824.A9VBR9"/>
<dbReference type="AlphaFoldDB" id="A9VBR9"/>
<feature type="compositionally biased region" description="Basic and acidic residues" evidence="5">
    <location>
        <begin position="17"/>
        <end position="30"/>
    </location>
</feature>
<evidence type="ECO:0000256" key="2">
    <source>
        <dbReference type="ARBA" id="ARBA00022490"/>
    </source>
</evidence>
<evidence type="ECO:0000256" key="5">
    <source>
        <dbReference type="SAM" id="MobiDB-lite"/>
    </source>
</evidence>
<dbReference type="GeneID" id="5895441"/>
<proteinExistence type="predicted"/>
<dbReference type="KEGG" id="mbr:MONBRDRAFT_29661"/>
<evidence type="ECO:0000256" key="3">
    <source>
        <dbReference type="ARBA" id="ARBA00022614"/>
    </source>
</evidence>
<keyword evidence="4" id="KW-0677">Repeat</keyword>
<dbReference type="Pfam" id="PF13855">
    <property type="entry name" value="LRR_8"/>
    <property type="match status" value="1"/>
</dbReference>
<feature type="region of interest" description="Disordered" evidence="5">
    <location>
        <begin position="776"/>
        <end position="798"/>
    </location>
</feature>
<evidence type="ECO:0000313" key="7">
    <source>
        <dbReference type="Proteomes" id="UP000001357"/>
    </source>
</evidence>
<dbReference type="SUPFAM" id="SSF52058">
    <property type="entry name" value="L domain-like"/>
    <property type="match status" value="1"/>
</dbReference>
<feature type="region of interest" description="Disordered" evidence="5">
    <location>
        <begin position="504"/>
        <end position="590"/>
    </location>
</feature>
<feature type="compositionally biased region" description="Low complexity" evidence="5">
    <location>
        <begin position="103"/>
        <end position="113"/>
    </location>
</feature>
<keyword evidence="7" id="KW-1185">Reference proteome</keyword>
<dbReference type="PANTHER" id="PTHR22710">
    <property type="entry name" value="X-RAY RADIATION RESISTANCE ASSOCIATED PROTEIN 1 XRRA1"/>
    <property type="match status" value="1"/>
</dbReference>
<dbReference type="SMART" id="SM00369">
    <property type="entry name" value="LRR_TYP"/>
    <property type="match status" value="3"/>
</dbReference>